<evidence type="ECO:0000256" key="1">
    <source>
        <dbReference type="SAM" id="MobiDB-lite"/>
    </source>
</evidence>
<sequence length="173" mass="19693">MNARIQPSVHYAFALINILGHKKPISIHLTGKLIYRVAWLINITAMVDKEAFNDLLEKKYAQIVLYILLKTENHTMGFTELKNKTNGMAKNPSKGATELGSPRETDFSSRTLDEILSKAEEIGVCKRVVPDDSKEWKLLVDNLSKFQYNLIESKNRPSENHIDTASKDWDNFG</sequence>
<protein>
    <submittedName>
        <fullName evidence="2">Uncharacterized protein</fullName>
    </submittedName>
</protein>
<dbReference type="EMBL" id="JAHLKM010000023">
    <property type="protein sequence ID" value="MCQ4334365.1"/>
    <property type="molecule type" value="Genomic_DNA"/>
</dbReference>
<reference evidence="2" key="1">
    <citation type="journal article" date="2023" name="Front. Microbiol.">
        <title>Genomic-based phylogenetic and metabolic analyses of the genus Natronomonas, and description of Natronomonas aquatica sp. nov.</title>
        <authorList>
            <person name="Garcia-Roldan A."/>
            <person name="Duran-Viseras A."/>
            <person name="de la Haba R.R."/>
            <person name="Corral P."/>
            <person name="Sanchez-Porro C."/>
            <person name="Ventosa A."/>
        </authorList>
    </citation>
    <scope>NUCLEOTIDE SEQUENCE</scope>
    <source>
        <strain evidence="2">F2-12</strain>
    </source>
</reference>
<evidence type="ECO:0000313" key="3">
    <source>
        <dbReference type="Proteomes" id="UP001139494"/>
    </source>
</evidence>
<name>A0A9R1CUM9_9EURY</name>
<comment type="caution">
    <text evidence="2">The sequence shown here is derived from an EMBL/GenBank/DDBJ whole genome shotgun (WGS) entry which is preliminary data.</text>
</comment>
<dbReference type="Proteomes" id="UP001139494">
    <property type="component" value="Unassembled WGS sequence"/>
</dbReference>
<accession>A0A9R1CUM9</accession>
<dbReference type="AlphaFoldDB" id="A0A9R1CUM9"/>
<gene>
    <name evidence="2" type="ORF">KM295_12950</name>
</gene>
<proteinExistence type="predicted"/>
<keyword evidence="3" id="KW-1185">Reference proteome</keyword>
<organism evidence="2 3">
    <name type="scientific">Natronomonas aquatica</name>
    <dbReference type="NCBI Taxonomy" id="2841590"/>
    <lineage>
        <taxon>Archaea</taxon>
        <taxon>Methanobacteriati</taxon>
        <taxon>Methanobacteriota</taxon>
        <taxon>Stenosarchaea group</taxon>
        <taxon>Halobacteria</taxon>
        <taxon>Halobacteriales</taxon>
        <taxon>Natronomonadaceae</taxon>
        <taxon>Natronomonas</taxon>
    </lineage>
</organism>
<feature type="region of interest" description="Disordered" evidence="1">
    <location>
        <begin position="83"/>
        <end position="108"/>
    </location>
</feature>
<dbReference type="RefSeq" id="WP_256030399.1">
    <property type="nucleotide sequence ID" value="NZ_JAHLKM010000023.1"/>
</dbReference>
<evidence type="ECO:0000313" key="2">
    <source>
        <dbReference type="EMBL" id="MCQ4334365.1"/>
    </source>
</evidence>